<dbReference type="Proteomes" id="UP000555828">
    <property type="component" value="Unassembled WGS sequence"/>
</dbReference>
<feature type="transmembrane region" description="Helical" evidence="1">
    <location>
        <begin position="40"/>
        <end position="56"/>
    </location>
</feature>
<reference evidence="2 3" key="1">
    <citation type="submission" date="2020-08" db="EMBL/GenBank/DDBJ databases">
        <title>Genomic Encyclopedia of Type Strains, Phase IV (KMG-IV): sequencing the most valuable type-strain genomes for metagenomic binning, comparative biology and taxonomic classification.</title>
        <authorList>
            <person name="Goeker M."/>
        </authorList>
    </citation>
    <scope>NUCLEOTIDE SEQUENCE [LARGE SCALE GENOMIC DNA]</scope>
    <source>
        <strain evidence="2 3">DSM 13481</strain>
    </source>
</reference>
<keyword evidence="1" id="KW-0472">Membrane</keyword>
<comment type="caution">
    <text evidence="2">The sequence shown here is derived from an EMBL/GenBank/DDBJ whole genome shotgun (WGS) entry which is preliminary data.</text>
</comment>
<dbReference type="RefSeq" id="WP_184618980.1">
    <property type="nucleotide sequence ID" value="NZ_JACHEX010000001.1"/>
</dbReference>
<feature type="transmembrane region" description="Helical" evidence="1">
    <location>
        <begin position="127"/>
        <end position="145"/>
    </location>
</feature>
<dbReference type="GO" id="GO:0016780">
    <property type="term" value="F:phosphotransferase activity, for other substituted phosphate groups"/>
    <property type="evidence" value="ECO:0007669"/>
    <property type="project" value="InterPro"/>
</dbReference>
<organism evidence="2 3">
    <name type="scientific">Thermosipho japonicus</name>
    <dbReference type="NCBI Taxonomy" id="90323"/>
    <lineage>
        <taxon>Bacteria</taxon>
        <taxon>Thermotogati</taxon>
        <taxon>Thermotogota</taxon>
        <taxon>Thermotogae</taxon>
        <taxon>Thermotogales</taxon>
        <taxon>Fervidobacteriaceae</taxon>
        <taxon>Thermosipho</taxon>
    </lineage>
</organism>
<dbReference type="EMBL" id="JACHEX010000001">
    <property type="protein sequence ID" value="MBB6062315.1"/>
    <property type="molecule type" value="Genomic_DNA"/>
</dbReference>
<dbReference type="Pfam" id="PF01066">
    <property type="entry name" value="CDP-OH_P_transf"/>
    <property type="match status" value="1"/>
</dbReference>
<protein>
    <submittedName>
        <fullName evidence="2">Phosphatidylglycerophosphate synthase</fullName>
    </submittedName>
</protein>
<accession>A0A841GJY7</accession>
<dbReference type="InterPro" id="IPR043130">
    <property type="entry name" value="CDP-OH_PTrfase_TM_dom"/>
</dbReference>
<dbReference type="Gene3D" id="1.20.120.1760">
    <property type="match status" value="1"/>
</dbReference>
<keyword evidence="3" id="KW-1185">Reference proteome</keyword>
<evidence type="ECO:0000256" key="1">
    <source>
        <dbReference type="SAM" id="Phobius"/>
    </source>
</evidence>
<dbReference type="InterPro" id="IPR000462">
    <property type="entry name" value="CDP-OH_P_trans"/>
</dbReference>
<sequence length="220" mass="25464">MRYREIMKYFDTPAAPICYVFVDRIASFFVWFNVNFLKMHPNYISILSGIFTVFSVVNFSRGLFIKGALFYFLAFLFDAIDGPSARALNKTSMLGVILEVWTDSLRLVGSTAGISWYLYKSTLDEKWLLILFIWLVSFSAGLWLYPKAKESFKDFKKEKKVEGYYISPVPTWMDYEMMAFFFLPLFGQVKLGMYILVIGYFISSLGMSGYLLLLGGKKKE</sequence>
<dbReference type="GO" id="GO:0016020">
    <property type="term" value="C:membrane"/>
    <property type="evidence" value="ECO:0007669"/>
    <property type="project" value="InterPro"/>
</dbReference>
<keyword evidence="1" id="KW-1133">Transmembrane helix</keyword>
<dbReference type="GO" id="GO:0008654">
    <property type="term" value="P:phospholipid biosynthetic process"/>
    <property type="evidence" value="ECO:0007669"/>
    <property type="project" value="InterPro"/>
</dbReference>
<dbReference type="AlphaFoldDB" id="A0A841GJY7"/>
<evidence type="ECO:0000313" key="2">
    <source>
        <dbReference type="EMBL" id="MBB6062315.1"/>
    </source>
</evidence>
<feature type="transmembrane region" description="Helical" evidence="1">
    <location>
        <begin position="165"/>
        <end position="187"/>
    </location>
</feature>
<name>A0A841GJY7_9BACT</name>
<keyword evidence="1" id="KW-0812">Transmembrane</keyword>
<proteinExistence type="predicted"/>
<evidence type="ECO:0000313" key="3">
    <source>
        <dbReference type="Proteomes" id="UP000555828"/>
    </source>
</evidence>
<gene>
    <name evidence="2" type="ORF">HNP65_000737</name>
</gene>
<feature type="transmembrane region" description="Helical" evidence="1">
    <location>
        <begin position="193"/>
        <end position="214"/>
    </location>
</feature>